<comment type="caution">
    <text evidence="1">The sequence shown here is derived from an EMBL/GenBank/DDBJ whole genome shotgun (WGS) entry which is preliminary data.</text>
</comment>
<keyword evidence="2" id="KW-1185">Reference proteome</keyword>
<organism evidence="1 2">
    <name type="scientific">Xenorhabdus khoisanae</name>
    <dbReference type="NCBI Taxonomy" id="880157"/>
    <lineage>
        <taxon>Bacteria</taxon>
        <taxon>Pseudomonadati</taxon>
        <taxon>Pseudomonadota</taxon>
        <taxon>Gammaproteobacteria</taxon>
        <taxon>Enterobacterales</taxon>
        <taxon>Morganellaceae</taxon>
        <taxon>Xenorhabdus</taxon>
    </lineage>
</organism>
<reference evidence="1 2" key="1">
    <citation type="submission" date="2015-06" db="EMBL/GenBank/DDBJ databases">
        <title>Draft Whole-Genome Sequence of the Entomopathogenic Bacterium Xenorhabdus khoisanae.</title>
        <authorList>
            <person name="Naidoo S."/>
            <person name="Featherston J."/>
            <person name="Gray V.M."/>
        </authorList>
    </citation>
    <scope>NUCLEOTIDE SEQUENCE [LARGE SCALE GENOMIC DNA]</scope>
    <source>
        <strain evidence="1 2">MCB</strain>
    </source>
</reference>
<dbReference type="AlphaFoldDB" id="A0A0J5FVB8"/>
<dbReference type="Proteomes" id="UP000036277">
    <property type="component" value="Unassembled WGS sequence"/>
</dbReference>
<evidence type="ECO:0000313" key="1">
    <source>
        <dbReference type="EMBL" id="KMJ46211.1"/>
    </source>
</evidence>
<accession>A0A0J5FVB8</accession>
<protein>
    <submittedName>
        <fullName evidence="1">Uncharacterized protein</fullName>
    </submittedName>
</protein>
<dbReference type="STRING" id="880157.AB204_04730"/>
<gene>
    <name evidence="1" type="ORF">AB204_04730</name>
</gene>
<proteinExistence type="predicted"/>
<sequence>MFHGKPLFRPCRYPALLPPDTTRHVDKNVVLIKISIGNFYTKGGGSYRKSVHHAMKSADLL</sequence>
<name>A0A0J5FVB8_9GAMM</name>
<evidence type="ECO:0000313" key="2">
    <source>
        <dbReference type="Proteomes" id="UP000036277"/>
    </source>
</evidence>
<dbReference type="EMBL" id="LFCV01000027">
    <property type="protein sequence ID" value="KMJ46211.1"/>
    <property type="molecule type" value="Genomic_DNA"/>
</dbReference>